<dbReference type="Proteomes" id="UP000274822">
    <property type="component" value="Unassembled WGS sequence"/>
</dbReference>
<protein>
    <submittedName>
        <fullName evidence="2">Uncharacterized protein</fullName>
    </submittedName>
</protein>
<feature type="region of interest" description="Disordered" evidence="1">
    <location>
        <begin position="1"/>
        <end position="61"/>
    </location>
</feature>
<comment type="caution">
    <text evidence="2">The sequence shown here is derived from an EMBL/GenBank/DDBJ whole genome shotgun (WGS) entry which is preliminary data.</text>
</comment>
<organism evidence="2 3">
    <name type="scientific">Jimgerdemannia flammicorona</name>
    <dbReference type="NCBI Taxonomy" id="994334"/>
    <lineage>
        <taxon>Eukaryota</taxon>
        <taxon>Fungi</taxon>
        <taxon>Fungi incertae sedis</taxon>
        <taxon>Mucoromycota</taxon>
        <taxon>Mucoromycotina</taxon>
        <taxon>Endogonomycetes</taxon>
        <taxon>Endogonales</taxon>
        <taxon>Endogonaceae</taxon>
        <taxon>Jimgerdemannia</taxon>
    </lineage>
</organism>
<evidence type="ECO:0000313" key="2">
    <source>
        <dbReference type="EMBL" id="RUS29810.1"/>
    </source>
</evidence>
<evidence type="ECO:0000256" key="1">
    <source>
        <dbReference type="SAM" id="MobiDB-lite"/>
    </source>
</evidence>
<proteinExistence type="predicted"/>
<accession>A0A433QJ07</accession>
<evidence type="ECO:0000313" key="3">
    <source>
        <dbReference type="Proteomes" id="UP000274822"/>
    </source>
</evidence>
<gene>
    <name evidence="2" type="ORF">BC938DRAFT_480214</name>
</gene>
<dbReference type="EMBL" id="RBNJ01004663">
    <property type="protein sequence ID" value="RUS29810.1"/>
    <property type="molecule type" value="Genomic_DNA"/>
</dbReference>
<feature type="compositionally biased region" description="Basic and acidic residues" evidence="1">
    <location>
        <begin position="52"/>
        <end position="61"/>
    </location>
</feature>
<sequence>MNALLSLSDPDYRPEPQQQPSAPAPAPAPAPTFTLEPPQPLLQNHQAGHAVAPKERVSPSY</sequence>
<reference evidence="2 3" key="1">
    <citation type="journal article" date="2018" name="New Phytol.">
        <title>Phylogenomics of Endogonaceae and evolution of mycorrhizas within Mucoromycota.</title>
        <authorList>
            <person name="Chang Y."/>
            <person name="Desiro A."/>
            <person name="Na H."/>
            <person name="Sandor L."/>
            <person name="Lipzen A."/>
            <person name="Clum A."/>
            <person name="Barry K."/>
            <person name="Grigoriev I.V."/>
            <person name="Martin F.M."/>
            <person name="Stajich J.E."/>
            <person name="Smith M.E."/>
            <person name="Bonito G."/>
            <person name="Spatafora J.W."/>
        </authorList>
    </citation>
    <scope>NUCLEOTIDE SEQUENCE [LARGE SCALE GENOMIC DNA]</scope>
    <source>
        <strain evidence="2 3">AD002</strain>
    </source>
</reference>
<name>A0A433QJ07_9FUNG</name>
<dbReference type="AlphaFoldDB" id="A0A433QJ07"/>
<keyword evidence="3" id="KW-1185">Reference proteome</keyword>